<feature type="domain" description="DUF305" evidence="2">
    <location>
        <begin position="94"/>
        <end position="152"/>
    </location>
</feature>
<feature type="transmembrane region" description="Helical" evidence="1">
    <location>
        <begin position="45"/>
        <end position="65"/>
    </location>
</feature>
<dbReference type="InterPro" id="IPR012347">
    <property type="entry name" value="Ferritin-like"/>
</dbReference>
<reference evidence="4" key="1">
    <citation type="submission" date="2016-11" db="EMBL/GenBank/DDBJ databases">
        <authorList>
            <person name="Varghese N."/>
            <person name="Submissions S."/>
        </authorList>
    </citation>
    <scope>NUCLEOTIDE SEQUENCE [LARGE SCALE GENOMIC DNA]</scope>
    <source>
        <strain evidence="4">DSM 19859</strain>
    </source>
</reference>
<evidence type="ECO:0000256" key="1">
    <source>
        <dbReference type="SAM" id="Phobius"/>
    </source>
</evidence>
<dbReference type="STRING" id="573501.SAMN04487999_3383"/>
<dbReference type="EMBL" id="FQXT01000008">
    <property type="protein sequence ID" value="SHI26572.1"/>
    <property type="molecule type" value="Genomic_DNA"/>
</dbReference>
<proteinExistence type="predicted"/>
<keyword evidence="1" id="KW-1133">Transmembrane helix</keyword>
<dbReference type="OrthoDB" id="517560at2"/>
<dbReference type="RefSeq" id="WP_072985126.1">
    <property type="nucleotide sequence ID" value="NZ_FQXT01000008.1"/>
</dbReference>
<keyword evidence="1" id="KW-0472">Membrane</keyword>
<evidence type="ECO:0000313" key="4">
    <source>
        <dbReference type="Proteomes" id="UP000184240"/>
    </source>
</evidence>
<accession>A0A1M5ZQV5</accession>
<gene>
    <name evidence="3" type="ORF">SAMN04487999_3383</name>
</gene>
<protein>
    <recommendedName>
        <fullName evidence="2">DUF305 domain-containing protein</fullName>
    </recommendedName>
</protein>
<dbReference type="Gene3D" id="1.20.1260.10">
    <property type="match status" value="1"/>
</dbReference>
<feature type="transmembrane region" description="Helical" evidence="1">
    <location>
        <begin position="12"/>
        <end position="33"/>
    </location>
</feature>
<feature type="transmembrane region" description="Helical" evidence="1">
    <location>
        <begin position="77"/>
        <end position="94"/>
    </location>
</feature>
<evidence type="ECO:0000259" key="2">
    <source>
        <dbReference type="Pfam" id="PF03713"/>
    </source>
</evidence>
<evidence type="ECO:0000313" key="3">
    <source>
        <dbReference type="EMBL" id="SHI26572.1"/>
    </source>
</evidence>
<dbReference type="AlphaFoldDB" id="A0A1M5ZQV5"/>
<dbReference type="Pfam" id="PF03713">
    <property type="entry name" value="DUF305"/>
    <property type="match status" value="1"/>
</dbReference>
<sequence length="162" mass="18811">MENSMENKKKNQYTKFVGMLATSFVAMYITMYLNTYEWDHVWFSLTRFYMVCLGIAAMAIIMFVAMRGMYKNKKKNIAIVLGSIVLFVSALTLVREQKSTVGDVLWMKAMIPHHSIAILTSKRADIKDPEAKKLAEEIIEAQLREIAQMKKIIYRLENEKEE</sequence>
<dbReference type="InterPro" id="IPR005183">
    <property type="entry name" value="DUF305_CopM-like"/>
</dbReference>
<organism evidence="3 4">
    <name type="scientific">Leeuwenhoekiella palythoae</name>
    <dbReference type="NCBI Taxonomy" id="573501"/>
    <lineage>
        <taxon>Bacteria</taxon>
        <taxon>Pseudomonadati</taxon>
        <taxon>Bacteroidota</taxon>
        <taxon>Flavobacteriia</taxon>
        <taxon>Flavobacteriales</taxon>
        <taxon>Flavobacteriaceae</taxon>
        <taxon>Leeuwenhoekiella</taxon>
    </lineage>
</organism>
<keyword evidence="1" id="KW-0812">Transmembrane</keyword>
<name>A0A1M5ZQV5_9FLAO</name>
<dbReference type="Proteomes" id="UP000184240">
    <property type="component" value="Unassembled WGS sequence"/>
</dbReference>